<dbReference type="AlphaFoldDB" id="A0A4Z2HQ21"/>
<protein>
    <submittedName>
        <fullName evidence="2">Uncharacterized protein</fullName>
    </submittedName>
</protein>
<proteinExistence type="predicted"/>
<feature type="region of interest" description="Disordered" evidence="1">
    <location>
        <begin position="1"/>
        <end position="25"/>
    </location>
</feature>
<dbReference type="EMBL" id="SRLO01000200">
    <property type="protein sequence ID" value="TNN67671.1"/>
    <property type="molecule type" value="Genomic_DNA"/>
</dbReference>
<keyword evidence="3" id="KW-1185">Reference proteome</keyword>
<sequence>MSAMDTPFGPKGRVTLTSKDDTAGYVDTELGYDNNTSSMLRHYRAFTALHENKEETGASPSHDRDIKGSVGPGTPDCSISERRVDKTPNPPIVQLEENAKTLLNMNERNTTADLKPLMNHLRSTALTFSSSHSSSAQHVVRLRDPNFPATDTPVLRCLSLLSD</sequence>
<reference evidence="2 3" key="1">
    <citation type="submission" date="2019-03" db="EMBL/GenBank/DDBJ databases">
        <title>First draft genome of Liparis tanakae, snailfish: a comprehensive survey of snailfish specific genes.</title>
        <authorList>
            <person name="Kim W."/>
            <person name="Song I."/>
            <person name="Jeong J.-H."/>
            <person name="Kim D."/>
            <person name="Kim S."/>
            <person name="Ryu S."/>
            <person name="Song J.Y."/>
            <person name="Lee S.K."/>
        </authorList>
    </citation>
    <scope>NUCLEOTIDE SEQUENCE [LARGE SCALE GENOMIC DNA]</scope>
    <source>
        <tissue evidence="2">Muscle</tissue>
    </source>
</reference>
<evidence type="ECO:0000256" key="1">
    <source>
        <dbReference type="SAM" id="MobiDB-lite"/>
    </source>
</evidence>
<gene>
    <name evidence="2" type="ORF">EYF80_022135</name>
</gene>
<dbReference type="Proteomes" id="UP000314294">
    <property type="component" value="Unassembled WGS sequence"/>
</dbReference>
<feature type="compositionally biased region" description="Basic and acidic residues" evidence="1">
    <location>
        <begin position="53"/>
        <end position="67"/>
    </location>
</feature>
<evidence type="ECO:0000313" key="2">
    <source>
        <dbReference type="EMBL" id="TNN67671.1"/>
    </source>
</evidence>
<name>A0A4Z2HQ21_9TELE</name>
<evidence type="ECO:0000313" key="3">
    <source>
        <dbReference type="Proteomes" id="UP000314294"/>
    </source>
</evidence>
<accession>A0A4Z2HQ21</accession>
<feature type="region of interest" description="Disordered" evidence="1">
    <location>
        <begin position="53"/>
        <end position="91"/>
    </location>
</feature>
<dbReference type="OrthoDB" id="1869581at2759"/>
<organism evidence="2 3">
    <name type="scientific">Liparis tanakae</name>
    <name type="common">Tanaka's snailfish</name>
    <dbReference type="NCBI Taxonomy" id="230148"/>
    <lineage>
        <taxon>Eukaryota</taxon>
        <taxon>Metazoa</taxon>
        <taxon>Chordata</taxon>
        <taxon>Craniata</taxon>
        <taxon>Vertebrata</taxon>
        <taxon>Euteleostomi</taxon>
        <taxon>Actinopterygii</taxon>
        <taxon>Neopterygii</taxon>
        <taxon>Teleostei</taxon>
        <taxon>Neoteleostei</taxon>
        <taxon>Acanthomorphata</taxon>
        <taxon>Eupercaria</taxon>
        <taxon>Perciformes</taxon>
        <taxon>Cottioidei</taxon>
        <taxon>Cottales</taxon>
        <taxon>Liparidae</taxon>
        <taxon>Liparis</taxon>
    </lineage>
</organism>
<comment type="caution">
    <text evidence="2">The sequence shown here is derived from an EMBL/GenBank/DDBJ whole genome shotgun (WGS) entry which is preliminary data.</text>
</comment>